<evidence type="ECO:0000259" key="3">
    <source>
        <dbReference type="Pfam" id="PF01965"/>
    </source>
</evidence>
<evidence type="ECO:0000256" key="2">
    <source>
        <dbReference type="ARBA" id="ARBA00022737"/>
    </source>
</evidence>
<dbReference type="FunFam" id="3.40.50.880:FF:000015">
    <property type="entry name" value="Protein DJ-1 homolog C"/>
    <property type="match status" value="1"/>
</dbReference>
<dbReference type="GO" id="GO:0005737">
    <property type="term" value="C:cytoplasm"/>
    <property type="evidence" value="ECO:0007669"/>
    <property type="project" value="UniProtKB-ARBA"/>
</dbReference>
<feature type="non-terminal residue" evidence="4">
    <location>
        <position position="1"/>
    </location>
</feature>
<organism evidence="4 5">
    <name type="scientific">Taxus chinensis</name>
    <name type="common">Chinese yew</name>
    <name type="synonym">Taxus wallichiana var. chinensis</name>
    <dbReference type="NCBI Taxonomy" id="29808"/>
    <lineage>
        <taxon>Eukaryota</taxon>
        <taxon>Viridiplantae</taxon>
        <taxon>Streptophyta</taxon>
        <taxon>Embryophyta</taxon>
        <taxon>Tracheophyta</taxon>
        <taxon>Spermatophyta</taxon>
        <taxon>Pinopsida</taxon>
        <taxon>Pinidae</taxon>
        <taxon>Conifers II</taxon>
        <taxon>Cupressales</taxon>
        <taxon>Taxaceae</taxon>
        <taxon>Taxus</taxon>
    </lineage>
</organism>
<dbReference type="Gene3D" id="3.40.50.880">
    <property type="match status" value="1"/>
</dbReference>
<dbReference type="InterPro" id="IPR050325">
    <property type="entry name" value="Prot/Nucl_acid_deglycase"/>
</dbReference>
<reference evidence="4 5" key="1">
    <citation type="journal article" date="2021" name="Nat. Plants">
        <title>The Taxus genome provides insights into paclitaxel biosynthesis.</title>
        <authorList>
            <person name="Xiong X."/>
            <person name="Gou J."/>
            <person name="Liao Q."/>
            <person name="Li Y."/>
            <person name="Zhou Q."/>
            <person name="Bi G."/>
            <person name="Li C."/>
            <person name="Du R."/>
            <person name="Wang X."/>
            <person name="Sun T."/>
            <person name="Guo L."/>
            <person name="Liang H."/>
            <person name="Lu P."/>
            <person name="Wu Y."/>
            <person name="Zhang Z."/>
            <person name="Ro D.K."/>
            <person name="Shang Y."/>
            <person name="Huang S."/>
            <person name="Yan J."/>
        </authorList>
    </citation>
    <scope>NUCLEOTIDE SEQUENCE [LARGE SCALE GENOMIC DNA]</scope>
    <source>
        <strain evidence="4">Ta-2019</strain>
    </source>
</reference>
<dbReference type="InterPro" id="IPR002818">
    <property type="entry name" value="DJ-1/PfpI"/>
</dbReference>
<dbReference type="PANTHER" id="PTHR48094:SF7">
    <property type="entry name" value="PROTEIN DJ-1 HOMOLOG C"/>
    <property type="match status" value="1"/>
</dbReference>
<accession>A0AA38G3G9</accession>
<name>A0AA38G3G9_TAXCH</name>
<evidence type="ECO:0000256" key="1">
    <source>
        <dbReference type="ARBA" id="ARBA00008542"/>
    </source>
</evidence>
<evidence type="ECO:0000313" key="5">
    <source>
        <dbReference type="Proteomes" id="UP000824469"/>
    </source>
</evidence>
<dbReference type="CDD" id="cd03135">
    <property type="entry name" value="GATase1_DJ-1"/>
    <property type="match status" value="1"/>
</dbReference>
<keyword evidence="5" id="KW-1185">Reference proteome</keyword>
<dbReference type="GO" id="GO:1903189">
    <property type="term" value="P:glyoxal metabolic process"/>
    <property type="evidence" value="ECO:0007669"/>
    <property type="project" value="TreeGrafter"/>
</dbReference>
<dbReference type="PANTHER" id="PTHR48094">
    <property type="entry name" value="PROTEIN/NUCLEIC ACID DEGLYCASE DJ-1-RELATED"/>
    <property type="match status" value="1"/>
</dbReference>
<dbReference type="InterPro" id="IPR006287">
    <property type="entry name" value="DJ-1"/>
</dbReference>
<feature type="domain" description="DJ-1/PfpI" evidence="3">
    <location>
        <begin position="1"/>
        <end position="163"/>
    </location>
</feature>
<feature type="non-terminal residue" evidence="4">
    <location>
        <position position="204"/>
    </location>
</feature>
<dbReference type="NCBIfam" id="TIGR01383">
    <property type="entry name" value="not_thiJ"/>
    <property type="match status" value="1"/>
</dbReference>
<proteinExistence type="inferred from homology"/>
<dbReference type="InterPro" id="IPR029062">
    <property type="entry name" value="Class_I_gatase-like"/>
</dbReference>
<dbReference type="EMBL" id="JAHRHJ020000005">
    <property type="protein sequence ID" value="KAH9315346.1"/>
    <property type="molecule type" value="Genomic_DNA"/>
</dbReference>
<gene>
    <name evidence="4" type="ORF">KI387_023973</name>
</gene>
<dbReference type="SUPFAM" id="SSF52317">
    <property type="entry name" value="Class I glutamine amidotransferase-like"/>
    <property type="match status" value="1"/>
</dbReference>
<dbReference type="Pfam" id="PF01965">
    <property type="entry name" value="DJ-1_PfpI"/>
    <property type="match status" value="1"/>
</dbReference>
<keyword evidence="2" id="KW-0677">Repeat</keyword>
<dbReference type="OMA" id="CGHEKAQ"/>
<comment type="similarity">
    <text evidence="1">Belongs to the peptidase C56 family.</text>
</comment>
<sequence length="204" mass="22317">VLVPIGFGTEEMEAVIITDVLRRAGAHVTVASVERDLHIRASLHVNIVADTFISSCAQETFDLVVLPGGMPGSARLRDSEILKTITRKQAEAGRLYGAISAAPAIALDAWDMLTAVKVAVHPAFSWKLSSFWTVKSNVHREGLLTTSRGPGTAMEFALSFVEQLFGKEKYEEIEKSLVTKTNDGSELRRQEYNAVDWGIKNSPC</sequence>
<evidence type="ECO:0000313" key="4">
    <source>
        <dbReference type="EMBL" id="KAH9315346.1"/>
    </source>
</evidence>
<dbReference type="Proteomes" id="UP000824469">
    <property type="component" value="Unassembled WGS sequence"/>
</dbReference>
<dbReference type="AlphaFoldDB" id="A0AA38G3G9"/>
<protein>
    <recommendedName>
        <fullName evidence="3">DJ-1/PfpI domain-containing protein</fullName>
    </recommendedName>
</protein>
<comment type="caution">
    <text evidence="4">The sequence shown here is derived from an EMBL/GenBank/DDBJ whole genome shotgun (WGS) entry which is preliminary data.</text>
</comment>